<feature type="compositionally biased region" description="Low complexity" evidence="10">
    <location>
        <begin position="755"/>
        <end position="770"/>
    </location>
</feature>
<dbReference type="SMART" id="SM00355">
    <property type="entry name" value="ZnF_C2H2"/>
    <property type="match status" value="4"/>
</dbReference>
<protein>
    <recommendedName>
        <fullName evidence="11">C2H2-type domain-containing protein</fullName>
    </recommendedName>
</protein>
<dbReference type="Pfam" id="PF21816">
    <property type="entry name" value="Zap1_zf1"/>
    <property type="match status" value="1"/>
</dbReference>
<dbReference type="InterPro" id="IPR013087">
    <property type="entry name" value="Znf_C2H2_type"/>
</dbReference>
<keyword evidence="7" id="KW-0238">DNA-binding</keyword>
<evidence type="ECO:0000259" key="11">
    <source>
        <dbReference type="PROSITE" id="PS50157"/>
    </source>
</evidence>
<dbReference type="EMBL" id="JBCLYO010000005">
    <property type="protein sequence ID" value="KAL0088799.1"/>
    <property type="molecule type" value="Genomic_DNA"/>
</dbReference>
<proteinExistence type="inferred from homology"/>
<feature type="domain" description="C2H2-type" evidence="11">
    <location>
        <begin position="672"/>
        <end position="696"/>
    </location>
</feature>
<feature type="domain" description="C2H2-type" evidence="11">
    <location>
        <begin position="609"/>
        <end position="641"/>
    </location>
</feature>
<dbReference type="PROSITE" id="PS50157">
    <property type="entry name" value="ZINC_FINGER_C2H2_2"/>
    <property type="match status" value="4"/>
</dbReference>
<feature type="region of interest" description="Disordered" evidence="10">
    <location>
        <begin position="512"/>
        <end position="568"/>
    </location>
</feature>
<dbReference type="InterPro" id="IPR036236">
    <property type="entry name" value="Znf_C2H2_sf"/>
</dbReference>
<feature type="domain" description="C2H2-type" evidence="11">
    <location>
        <begin position="642"/>
        <end position="671"/>
    </location>
</feature>
<feature type="compositionally biased region" description="Basic residues" evidence="10">
    <location>
        <begin position="742"/>
        <end position="754"/>
    </location>
</feature>
<evidence type="ECO:0000256" key="7">
    <source>
        <dbReference type="ARBA" id="ARBA00023125"/>
    </source>
</evidence>
<dbReference type="Pfam" id="PF23561">
    <property type="entry name" value="zf-C2H2_15"/>
    <property type="match status" value="1"/>
</dbReference>
<keyword evidence="6" id="KW-0862">Zinc</keyword>
<dbReference type="PROSITE" id="PS00028">
    <property type="entry name" value="ZINC_FINGER_C2H2_1"/>
    <property type="match status" value="3"/>
</dbReference>
<organism evidence="12 13">
    <name type="scientific">Phycomyces blakesleeanus</name>
    <dbReference type="NCBI Taxonomy" id="4837"/>
    <lineage>
        <taxon>Eukaryota</taxon>
        <taxon>Fungi</taxon>
        <taxon>Fungi incertae sedis</taxon>
        <taxon>Mucoromycota</taxon>
        <taxon>Mucoromycotina</taxon>
        <taxon>Mucoromycetes</taxon>
        <taxon>Mucorales</taxon>
        <taxon>Phycomycetaceae</taxon>
        <taxon>Phycomyces</taxon>
    </lineage>
</organism>
<feature type="compositionally biased region" description="Low complexity" evidence="10">
    <location>
        <begin position="420"/>
        <end position="442"/>
    </location>
</feature>
<sequence length="859" mass="96797">MQAHEQHQQQQLQMQAHEQQQQQLQIHAHEQQQHQQQLQMQAHEQQQQQQQQIQRQAHEQQQQLQMQIHAHEQQQQQQVQQQQHQTIQINMQQHHQKIIHDIINGPNPIENSHPIVPSQRAMDLSKQSPLHKVNQPIHTEQHSFEAQQEAVAAAAQQVMAQQMAIIQQQASSQQSSPLSQVESITPNQTTPQPTNTTPNNNPLVDQLMSGVDPMNMTMAQAALASHDTPHVVMSQLSTIAASAGLLQQNSTGHSIATTSISALENAISQQQHQQQQQIKFINENNETNQATKRTEREGSQGSIGRKKVRRHTVSSTLPPHLNIRTQGLSIQNNFPHSAVVSHESDNTYRATSTSSTPSAREPCTIPPSMFADDQKVMMIRRLAKEHPKHALGHISLPPPPTPAELGLKVQPKKESATELSNNNNNNSNTSSNNSNSNKSESLSVKEFDSMSREELIARLIELEREKKRTDSINGNSPDVEPLGDNPDTRSGTAATAAAAAVVTPATSIIQVTTVSTQQDSKSETTMEDEDDEPGTPLDSQNRDEDKSEDADELDEDEDEDTEVDMLEETEPEKLEFQCLWRDCGETFEELQKLITHINDNHVGSGKPTYCCEWEKCIRNQKPFTKRHKMYNHLRTHTGERPFVCSKQGCEKRFSRPDSLTTHIKTHSNVRPYLCSYNGCSKAYYHSRSLKKHEKTHEVAGMQQQMTPAYQNAYNISTGPVPVDYMNSHMAMHQQSQVQHQIQHQHHNQHQHHHQQQQVPSVLPHQHSLSLPLPPHGQSPLGLPHHPYPLQSPHAGLSSPHPHPFVQHYIPPTHMKNYPTNSMPQYSPSGMVESPAGTPQGVIPHGYDPTHQNGYQFRNA</sequence>
<keyword evidence="8" id="KW-0539">Nucleus</keyword>
<dbReference type="PANTHER" id="PTHR45718">
    <property type="entry name" value="TRANSCRIPTIONAL ACTIVATOR CUBITUS INTERRUPTUS"/>
    <property type="match status" value="1"/>
</dbReference>
<evidence type="ECO:0000256" key="2">
    <source>
        <dbReference type="ARBA" id="ARBA00010831"/>
    </source>
</evidence>
<dbReference type="Proteomes" id="UP001448207">
    <property type="component" value="Unassembled WGS sequence"/>
</dbReference>
<evidence type="ECO:0000256" key="10">
    <source>
        <dbReference type="SAM" id="MobiDB-lite"/>
    </source>
</evidence>
<dbReference type="Gene3D" id="3.30.160.60">
    <property type="entry name" value="Classic Zinc Finger"/>
    <property type="match status" value="4"/>
</dbReference>
<keyword evidence="5 9" id="KW-0863">Zinc-finger</keyword>
<dbReference type="InterPro" id="IPR048420">
    <property type="entry name" value="Zap1-like_Znf1"/>
</dbReference>
<accession>A0ABR3B308</accession>
<evidence type="ECO:0000256" key="3">
    <source>
        <dbReference type="ARBA" id="ARBA00022723"/>
    </source>
</evidence>
<feature type="compositionally biased region" description="Polar residues" evidence="10">
    <location>
        <begin position="313"/>
        <end position="325"/>
    </location>
</feature>
<evidence type="ECO:0000313" key="12">
    <source>
        <dbReference type="EMBL" id="KAL0088799.1"/>
    </source>
</evidence>
<feature type="compositionally biased region" description="Low complexity" evidence="10">
    <location>
        <begin position="8"/>
        <end position="26"/>
    </location>
</feature>
<dbReference type="InterPro" id="IPR043359">
    <property type="entry name" value="GLI-like"/>
</dbReference>
<keyword evidence="13" id="KW-1185">Reference proteome</keyword>
<name>A0ABR3B308_PHYBL</name>
<gene>
    <name evidence="12" type="ORF">J3Q64DRAFT_1434447</name>
</gene>
<feature type="region of interest" description="Disordered" evidence="10">
    <location>
        <begin position="1"/>
        <end position="44"/>
    </location>
</feature>
<feature type="compositionally biased region" description="Polar residues" evidence="10">
    <location>
        <begin position="175"/>
        <end position="184"/>
    </location>
</feature>
<comment type="similarity">
    <text evidence="2">Belongs to the GLI C2H2-type zinc-finger protein family.</text>
</comment>
<dbReference type="InterPro" id="IPR056436">
    <property type="entry name" value="Znf-C2H2_ZIC1-5/GLI1-3-like"/>
</dbReference>
<evidence type="ECO:0000256" key="1">
    <source>
        <dbReference type="ARBA" id="ARBA00004123"/>
    </source>
</evidence>
<reference evidence="12 13" key="1">
    <citation type="submission" date="2024-04" db="EMBL/GenBank/DDBJ databases">
        <title>Symmetric and asymmetric DNA N6-adenine methylation regulates different biological responses in Mucorales.</title>
        <authorList>
            <consortium name="Lawrence Berkeley National Laboratory"/>
            <person name="Lax C."/>
            <person name="Mondo S.J."/>
            <person name="Osorio-Concepcion M."/>
            <person name="Muszewska A."/>
            <person name="Corrochano-Luque M."/>
            <person name="Gutierrez G."/>
            <person name="Riley R."/>
            <person name="Lipzen A."/>
            <person name="Guo J."/>
            <person name="Hundley H."/>
            <person name="Amirebrahimi M."/>
            <person name="Ng V."/>
            <person name="Lorenzo-Gutierrez D."/>
            <person name="Binder U."/>
            <person name="Yang J."/>
            <person name="Song Y."/>
            <person name="Canovas D."/>
            <person name="Navarro E."/>
            <person name="Freitag M."/>
            <person name="Gabaldon T."/>
            <person name="Grigoriev I.V."/>
            <person name="Corrochano L.M."/>
            <person name="Nicolas F.E."/>
            <person name="Garre V."/>
        </authorList>
    </citation>
    <scope>NUCLEOTIDE SEQUENCE [LARGE SCALE GENOMIC DNA]</scope>
    <source>
        <strain evidence="12 13">L51</strain>
    </source>
</reference>
<feature type="region of interest" description="Disordered" evidence="10">
    <location>
        <begin position="734"/>
        <end position="784"/>
    </location>
</feature>
<feature type="compositionally biased region" description="Low complexity" evidence="10">
    <location>
        <begin position="33"/>
        <end position="44"/>
    </location>
</feature>
<comment type="subcellular location">
    <subcellularLocation>
        <location evidence="1">Nucleus</location>
    </subcellularLocation>
</comment>
<comment type="caution">
    <text evidence="12">The sequence shown here is derived from an EMBL/GenBank/DDBJ whole genome shotgun (WGS) entry which is preliminary data.</text>
</comment>
<feature type="region of interest" description="Disordered" evidence="10">
    <location>
        <begin position="283"/>
        <end position="325"/>
    </location>
</feature>
<evidence type="ECO:0000256" key="6">
    <source>
        <dbReference type="ARBA" id="ARBA00022833"/>
    </source>
</evidence>
<dbReference type="SUPFAM" id="SSF57667">
    <property type="entry name" value="beta-beta-alpha zinc fingers"/>
    <property type="match status" value="3"/>
</dbReference>
<feature type="compositionally biased region" description="Acidic residues" evidence="10">
    <location>
        <begin position="546"/>
        <end position="568"/>
    </location>
</feature>
<evidence type="ECO:0000256" key="4">
    <source>
        <dbReference type="ARBA" id="ARBA00022737"/>
    </source>
</evidence>
<evidence type="ECO:0000256" key="9">
    <source>
        <dbReference type="PROSITE-ProRule" id="PRU00042"/>
    </source>
</evidence>
<evidence type="ECO:0000256" key="5">
    <source>
        <dbReference type="ARBA" id="ARBA00022771"/>
    </source>
</evidence>
<feature type="region of interest" description="Disordered" evidence="10">
    <location>
        <begin position="467"/>
        <end position="496"/>
    </location>
</feature>
<evidence type="ECO:0000313" key="13">
    <source>
        <dbReference type="Proteomes" id="UP001448207"/>
    </source>
</evidence>
<dbReference type="PANTHER" id="PTHR45718:SF8">
    <property type="entry name" value="GLIS FAMILY ZINC FINGER 2"/>
    <property type="match status" value="1"/>
</dbReference>
<feature type="compositionally biased region" description="Low complexity" evidence="10">
    <location>
        <begin position="185"/>
        <end position="201"/>
    </location>
</feature>
<feature type="domain" description="C2H2-type" evidence="11">
    <location>
        <begin position="576"/>
        <end position="606"/>
    </location>
</feature>
<evidence type="ECO:0000256" key="8">
    <source>
        <dbReference type="ARBA" id="ARBA00023242"/>
    </source>
</evidence>
<keyword evidence="3" id="KW-0479">Metal-binding</keyword>
<feature type="region of interest" description="Disordered" evidence="10">
    <location>
        <begin position="390"/>
        <end position="449"/>
    </location>
</feature>
<feature type="region of interest" description="Disordered" evidence="10">
    <location>
        <begin position="342"/>
        <end position="368"/>
    </location>
</feature>
<feature type="region of interest" description="Disordered" evidence="10">
    <location>
        <begin position="171"/>
        <end position="201"/>
    </location>
</feature>
<keyword evidence="4" id="KW-0677">Repeat</keyword>